<dbReference type="GO" id="GO:0006508">
    <property type="term" value="P:proteolysis"/>
    <property type="evidence" value="ECO:0007669"/>
    <property type="project" value="UniProtKB-KW"/>
</dbReference>
<name>A0A2A6CEG4_PRIPA</name>
<sequence>MKYSSFLVLLLLMLIGSGEFSFTAPSKEYAGPLGRKWSKMNHTYTINNFHSDMSLFDTRNAIKEAFALFSAVTPLTFRE</sequence>
<dbReference type="InterPro" id="IPR001818">
    <property type="entry name" value="Pept_M10_metallopeptidase"/>
</dbReference>
<evidence type="ECO:0000313" key="5">
    <source>
        <dbReference type="EnsemblMetazoa" id="PPA39561.1"/>
    </source>
</evidence>
<evidence type="ECO:0000256" key="4">
    <source>
        <dbReference type="ARBA" id="ARBA00022833"/>
    </source>
</evidence>
<dbReference type="OrthoDB" id="406838at2759"/>
<accession>A0A2A6CEG4</accession>
<organism evidence="5 6">
    <name type="scientific">Pristionchus pacificus</name>
    <name type="common">Parasitic nematode worm</name>
    <dbReference type="NCBI Taxonomy" id="54126"/>
    <lineage>
        <taxon>Eukaryota</taxon>
        <taxon>Metazoa</taxon>
        <taxon>Ecdysozoa</taxon>
        <taxon>Nematoda</taxon>
        <taxon>Chromadorea</taxon>
        <taxon>Rhabditida</taxon>
        <taxon>Rhabditina</taxon>
        <taxon>Diplogasteromorpha</taxon>
        <taxon>Diplogasteroidea</taxon>
        <taxon>Neodiplogasteridae</taxon>
        <taxon>Pristionchus</taxon>
    </lineage>
</organism>
<proteinExistence type="predicted"/>
<keyword evidence="3" id="KW-0378">Hydrolase</keyword>
<keyword evidence="4" id="KW-0862">Zinc</keyword>
<dbReference type="GO" id="GO:0031012">
    <property type="term" value="C:extracellular matrix"/>
    <property type="evidence" value="ECO:0007669"/>
    <property type="project" value="InterPro"/>
</dbReference>
<dbReference type="AlphaFoldDB" id="A0A2A6CEG4"/>
<dbReference type="GO" id="GO:0004222">
    <property type="term" value="F:metalloendopeptidase activity"/>
    <property type="evidence" value="ECO:0007669"/>
    <property type="project" value="InterPro"/>
</dbReference>
<dbReference type="EnsemblMetazoa" id="PPA39561.1">
    <property type="protein sequence ID" value="PPA39561.1"/>
    <property type="gene ID" value="WBGene00277930"/>
</dbReference>
<keyword evidence="1" id="KW-0645">Protease</keyword>
<dbReference type="GO" id="GO:0008270">
    <property type="term" value="F:zinc ion binding"/>
    <property type="evidence" value="ECO:0007669"/>
    <property type="project" value="InterPro"/>
</dbReference>
<dbReference type="InterPro" id="IPR024079">
    <property type="entry name" value="MetalloPept_cat_dom_sf"/>
</dbReference>
<reference evidence="6" key="1">
    <citation type="journal article" date="2008" name="Nat. Genet.">
        <title>The Pristionchus pacificus genome provides a unique perspective on nematode lifestyle and parasitism.</title>
        <authorList>
            <person name="Dieterich C."/>
            <person name="Clifton S.W."/>
            <person name="Schuster L.N."/>
            <person name="Chinwalla A."/>
            <person name="Delehaunty K."/>
            <person name="Dinkelacker I."/>
            <person name="Fulton L."/>
            <person name="Fulton R."/>
            <person name="Godfrey J."/>
            <person name="Minx P."/>
            <person name="Mitreva M."/>
            <person name="Roeseler W."/>
            <person name="Tian H."/>
            <person name="Witte H."/>
            <person name="Yang S.P."/>
            <person name="Wilson R.K."/>
            <person name="Sommer R.J."/>
        </authorList>
    </citation>
    <scope>NUCLEOTIDE SEQUENCE [LARGE SCALE GENOMIC DNA]</scope>
    <source>
        <strain evidence="6">PS312</strain>
    </source>
</reference>
<dbReference type="SUPFAM" id="SSF55486">
    <property type="entry name" value="Metalloproteases ('zincins'), catalytic domain"/>
    <property type="match status" value="1"/>
</dbReference>
<reference evidence="5" key="2">
    <citation type="submission" date="2022-06" db="UniProtKB">
        <authorList>
            <consortium name="EnsemblMetazoa"/>
        </authorList>
    </citation>
    <scope>IDENTIFICATION</scope>
    <source>
        <strain evidence="5">PS312</strain>
    </source>
</reference>
<keyword evidence="2" id="KW-0479">Metal-binding</keyword>
<keyword evidence="6" id="KW-1185">Reference proteome</keyword>
<evidence type="ECO:0000313" key="6">
    <source>
        <dbReference type="Proteomes" id="UP000005239"/>
    </source>
</evidence>
<dbReference type="Gene3D" id="3.40.390.10">
    <property type="entry name" value="Collagenase (Catalytic Domain)"/>
    <property type="match status" value="1"/>
</dbReference>
<evidence type="ECO:0000256" key="2">
    <source>
        <dbReference type="ARBA" id="ARBA00022723"/>
    </source>
</evidence>
<dbReference type="Pfam" id="PF00413">
    <property type="entry name" value="Peptidase_M10"/>
    <property type="match status" value="1"/>
</dbReference>
<dbReference type="Proteomes" id="UP000005239">
    <property type="component" value="Unassembled WGS sequence"/>
</dbReference>
<evidence type="ECO:0000256" key="1">
    <source>
        <dbReference type="ARBA" id="ARBA00022670"/>
    </source>
</evidence>
<gene>
    <name evidence="5" type="primary">WBGene00277930</name>
</gene>
<accession>A0A8R1YUE7</accession>
<protein>
    <submittedName>
        <fullName evidence="5">Peptidase</fullName>
    </submittedName>
</protein>
<evidence type="ECO:0000256" key="3">
    <source>
        <dbReference type="ARBA" id="ARBA00022801"/>
    </source>
</evidence>